<dbReference type="Pfam" id="PF13193">
    <property type="entry name" value="AMP-binding_C"/>
    <property type="match status" value="1"/>
</dbReference>
<protein>
    <submittedName>
        <fullName evidence="3">Acetyl-CoA synthetase</fullName>
    </submittedName>
</protein>
<reference evidence="4" key="1">
    <citation type="submission" date="2017-05" db="EMBL/GenBank/DDBJ databases">
        <title>Complete and WGS of Bordetella genogroups.</title>
        <authorList>
            <person name="Spilker T."/>
            <person name="Lipuma J."/>
        </authorList>
    </citation>
    <scope>NUCLEOTIDE SEQUENCE [LARGE SCALE GENOMIC DNA]</scope>
    <source>
        <strain evidence="4">AU18089</strain>
    </source>
</reference>
<dbReference type="EMBL" id="NEVK01000006">
    <property type="protein sequence ID" value="OZI18234.1"/>
    <property type="molecule type" value="Genomic_DNA"/>
</dbReference>
<dbReference type="RefSeq" id="WP_094797126.1">
    <property type="nucleotide sequence ID" value="NZ_NEVK01000006.1"/>
</dbReference>
<evidence type="ECO:0000313" key="4">
    <source>
        <dbReference type="Proteomes" id="UP000216947"/>
    </source>
</evidence>
<dbReference type="AlphaFoldDB" id="A0A261QZN9"/>
<keyword evidence="4" id="KW-1185">Reference proteome</keyword>
<dbReference type="Proteomes" id="UP000216947">
    <property type="component" value="Unassembled WGS sequence"/>
</dbReference>
<evidence type="ECO:0000259" key="1">
    <source>
        <dbReference type="Pfam" id="PF00501"/>
    </source>
</evidence>
<organism evidence="3 4">
    <name type="scientific">Bordetella genomosp. 7</name>
    <dbReference type="NCBI Taxonomy" id="1416805"/>
    <lineage>
        <taxon>Bacteria</taxon>
        <taxon>Pseudomonadati</taxon>
        <taxon>Pseudomonadota</taxon>
        <taxon>Betaproteobacteria</taxon>
        <taxon>Burkholderiales</taxon>
        <taxon>Alcaligenaceae</taxon>
        <taxon>Bordetella</taxon>
    </lineage>
</organism>
<name>A0A261QZN9_9BORD</name>
<dbReference type="SUPFAM" id="SSF56801">
    <property type="entry name" value="Acetyl-CoA synthetase-like"/>
    <property type="match status" value="1"/>
</dbReference>
<evidence type="ECO:0000259" key="2">
    <source>
        <dbReference type="Pfam" id="PF13193"/>
    </source>
</evidence>
<sequence>MATSADNLGTVLDATALAAPDRIALVDLDAGESARTWTYAQLRAAACRVATAMRARGYAPGDRIAIVAANSAHYLAALLGIQRAGLVPVPVNFKFPPETIAYILRDSGSRLVLHDAARAGGIPADIEALPIDGASWTGQPDDGVAPVAPAADDLALMLYTSGSTGRPKGVRLTHAGQYWTVRMRQSATPLDDERTLIAAPLYHMNALALSLLVLACGASAVLLPQFQAQAYIRAIERYRVTWLTAVPPMIAMMLREHDLLTATDLSSVRAIRMGSAPVSASLWQQIREMLPNARIINAYGTTEGGPVVFGPHPDGLPTPPASVGYPHPAVRVRLSQGPEDGDNTGVLELKSPGLMLGYHQRPDLGTPFTDDGYYRTGDVFHRDADGFYTFMGRRDDMFVSGGENIYPAEVERMLERHPAVQQACVVPIDDDIKGTKPVAFIVLRAGAAADEAAIKQFALAHAPAYQHPRHVWFVPALPLASTNKIDRPALARMAADYIRRAA</sequence>
<dbReference type="PANTHER" id="PTHR43767:SF1">
    <property type="entry name" value="NONRIBOSOMAL PEPTIDE SYNTHASE PES1 (EUROFUNG)-RELATED"/>
    <property type="match status" value="1"/>
</dbReference>
<dbReference type="InterPro" id="IPR020845">
    <property type="entry name" value="AMP-binding_CS"/>
</dbReference>
<accession>A0A261QZN9</accession>
<feature type="domain" description="AMP-binding enzyme C-terminal" evidence="2">
    <location>
        <begin position="409"/>
        <end position="484"/>
    </location>
</feature>
<dbReference type="InterPro" id="IPR025110">
    <property type="entry name" value="AMP-bd_C"/>
</dbReference>
<dbReference type="PROSITE" id="PS00455">
    <property type="entry name" value="AMP_BINDING"/>
    <property type="match status" value="1"/>
</dbReference>
<dbReference type="Gene3D" id="3.40.50.12780">
    <property type="entry name" value="N-terminal domain of ligase-like"/>
    <property type="match status" value="1"/>
</dbReference>
<dbReference type="Gene3D" id="3.30.300.30">
    <property type="match status" value="1"/>
</dbReference>
<comment type="caution">
    <text evidence="3">The sequence shown here is derived from an EMBL/GenBank/DDBJ whole genome shotgun (WGS) entry which is preliminary data.</text>
</comment>
<dbReference type="PANTHER" id="PTHR43767">
    <property type="entry name" value="LONG-CHAIN-FATTY-ACID--COA LIGASE"/>
    <property type="match status" value="1"/>
</dbReference>
<feature type="domain" description="AMP-dependent synthetase/ligase" evidence="1">
    <location>
        <begin position="14"/>
        <end position="359"/>
    </location>
</feature>
<dbReference type="GO" id="GO:0016878">
    <property type="term" value="F:acid-thiol ligase activity"/>
    <property type="evidence" value="ECO:0007669"/>
    <property type="project" value="UniProtKB-ARBA"/>
</dbReference>
<dbReference type="InterPro" id="IPR042099">
    <property type="entry name" value="ANL_N_sf"/>
</dbReference>
<evidence type="ECO:0000313" key="3">
    <source>
        <dbReference type="EMBL" id="OZI18234.1"/>
    </source>
</evidence>
<proteinExistence type="predicted"/>
<gene>
    <name evidence="3" type="ORF">CAL19_14400</name>
</gene>
<dbReference type="InterPro" id="IPR000873">
    <property type="entry name" value="AMP-dep_synth/lig_dom"/>
</dbReference>
<dbReference type="Pfam" id="PF00501">
    <property type="entry name" value="AMP-binding"/>
    <property type="match status" value="1"/>
</dbReference>
<dbReference type="InterPro" id="IPR050237">
    <property type="entry name" value="ATP-dep_AMP-bd_enzyme"/>
</dbReference>
<dbReference type="InterPro" id="IPR045851">
    <property type="entry name" value="AMP-bd_C_sf"/>
</dbReference>